<evidence type="ECO:0000313" key="2">
    <source>
        <dbReference type="Proteomes" id="UP001218188"/>
    </source>
</evidence>
<accession>A0AAD6SSI4</accession>
<organism evidence="1 2">
    <name type="scientific">Mycena alexandri</name>
    <dbReference type="NCBI Taxonomy" id="1745969"/>
    <lineage>
        <taxon>Eukaryota</taxon>
        <taxon>Fungi</taxon>
        <taxon>Dikarya</taxon>
        <taxon>Basidiomycota</taxon>
        <taxon>Agaricomycotina</taxon>
        <taxon>Agaricomycetes</taxon>
        <taxon>Agaricomycetidae</taxon>
        <taxon>Agaricales</taxon>
        <taxon>Marasmiineae</taxon>
        <taxon>Mycenaceae</taxon>
        <taxon>Mycena</taxon>
    </lineage>
</organism>
<sequence>MCQTRSQVSAKQFYPIKFGVRSALSGPFGAFYFYRNFQELSNPGGSKITDSKNGVDEDQEKVIRGRDHFKAVFELGGGNRKVGTKDFCLKLQTSTALCGLFNSTTS</sequence>
<reference evidence="1" key="1">
    <citation type="submission" date="2023-03" db="EMBL/GenBank/DDBJ databases">
        <title>Massive genome expansion in bonnet fungi (Mycena s.s.) driven by repeated elements and novel gene families across ecological guilds.</title>
        <authorList>
            <consortium name="Lawrence Berkeley National Laboratory"/>
            <person name="Harder C.B."/>
            <person name="Miyauchi S."/>
            <person name="Viragh M."/>
            <person name="Kuo A."/>
            <person name="Thoen E."/>
            <person name="Andreopoulos B."/>
            <person name="Lu D."/>
            <person name="Skrede I."/>
            <person name="Drula E."/>
            <person name="Henrissat B."/>
            <person name="Morin E."/>
            <person name="Kohler A."/>
            <person name="Barry K."/>
            <person name="LaButti K."/>
            <person name="Morin E."/>
            <person name="Salamov A."/>
            <person name="Lipzen A."/>
            <person name="Mereny Z."/>
            <person name="Hegedus B."/>
            <person name="Baldrian P."/>
            <person name="Stursova M."/>
            <person name="Weitz H."/>
            <person name="Taylor A."/>
            <person name="Grigoriev I.V."/>
            <person name="Nagy L.G."/>
            <person name="Martin F."/>
            <person name="Kauserud H."/>
        </authorList>
    </citation>
    <scope>NUCLEOTIDE SEQUENCE</scope>
    <source>
        <strain evidence="1">CBHHK200</strain>
    </source>
</reference>
<protein>
    <submittedName>
        <fullName evidence="1">Uncharacterized protein</fullName>
    </submittedName>
</protein>
<evidence type="ECO:0000313" key="1">
    <source>
        <dbReference type="EMBL" id="KAJ7032336.1"/>
    </source>
</evidence>
<name>A0AAD6SSI4_9AGAR</name>
<gene>
    <name evidence="1" type="ORF">C8F04DRAFT_1185186</name>
</gene>
<comment type="caution">
    <text evidence="1">The sequence shown here is derived from an EMBL/GenBank/DDBJ whole genome shotgun (WGS) entry which is preliminary data.</text>
</comment>
<dbReference type="Proteomes" id="UP001218188">
    <property type="component" value="Unassembled WGS sequence"/>
</dbReference>
<proteinExistence type="predicted"/>
<dbReference type="AlphaFoldDB" id="A0AAD6SSI4"/>
<keyword evidence="2" id="KW-1185">Reference proteome</keyword>
<dbReference type="EMBL" id="JARJCM010000074">
    <property type="protein sequence ID" value="KAJ7032336.1"/>
    <property type="molecule type" value="Genomic_DNA"/>
</dbReference>